<dbReference type="InterPro" id="IPR000835">
    <property type="entry name" value="HTH_MarR-typ"/>
</dbReference>
<evidence type="ECO:0000259" key="1">
    <source>
        <dbReference type="PROSITE" id="PS50995"/>
    </source>
</evidence>
<sequence length="145" mass="16347">MEDQSAQWPIGRLLAAASRAVEREWDERLRAIGLQHAALIALDIALRTGPTGADVIARTARVQPQTMSRTLERLERDGMIERSPHPEDGRRRLVTVTDHGRRMWETARHIEREVLPDDPELRARLSAIVAGVQRSAPHEVLAPDM</sequence>
<organism evidence="2 3">
    <name type="scientific">Curtobacterium herbarum</name>
    <dbReference type="NCBI Taxonomy" id="150122"/>
    <lineage>
        <taxon>Bacteria</taxon>
        <taxon>Bacillati</taxon>
        <taxon>Actinomycetota</taxon>
        <taxon>Actinomycetes</taxon>
        <taxon>Micrococcales</taxon>
        <taxon>Microbacteriaceae</taxon>
        <taxon>Curtobacterium</taxon>
    </lineage>
</organism>
<dbReference type="EMBL" id="BAAAJX010000010">
    <property type="protein sequence ID" value="GAA1493787.1"/>
    <property type="molecule type" value="Genomic_DNA"/>
</dbReference>
<dbReference type="InterPro" id="IPR039422">
    <property type="entry name" value="MarR/SlyA-like"/>
</dbReference>
<comment type="caution">
    <text evidence="2">The sequence shown here is derived from an EMBL/GenBank/DDBJ whole genome shotgun (WGS) entry which is preliminary data.</text>
</comment>
<dbReference type="Proteomes" id="UP001501742">
    <property type="component" value="Unassembled WGS sequence"/>
</dbReference>
<dbReference type="SUPFAM" id="SSF46785">
    <property type="entry name" value="Winged helix' DNA-binding domain"/>
    <property type="match status" value="1"/>
</dbReference>
<protein>
    <submittedName>
        <fullName evidence="2">MarR family transcriptional regulator</fullName>
    </submittedName>
</protein>
<dbReference type="Gene3D" id="1.10.10.10">
    <property type="entry name" value="Winged helix-like DNA-binding domain superfamily/Winged helix DNA-binding domain"/>
    <property type="match status" value="1"/>
</dbReference>
<evidence type="ECO:0000313" key="3">
    <source>
        <dbReference type="Proteomes" id="UP001501742"/>
    </source>
</evidence>
<gene>
    <name evidence="2" type="ORF">GCM10009627_21330</name>
</gene>
<dbReference type="InterPro" id="IPR036390">
    <property type="entry name" value="WH_DNA-bd_sf"/>
</dbReference>
<dbReference type="PROSITE" id="PS50995">
    <property type="entry name" value="HTH_MARR_2"/>
    <property type="match status" value="1"/>
</dbReference>
<dbReference type="RefSeq" id="WP_204610086.1">
    <property type="nucleotide sequence ID" value="NZ_BAAAJX010000010.1"/>
</dbReference>
<feature type="domain" description="HTH marR-type" evidence="1">
    <location>
        <begin position="7"/>
        <end position="145"/>
    </location>
</feature>
<dbReference type="SMART" id="SM00347">
    <property type="entry name" value="HTH_MARR"/>
    <property type="match status" value="1"/>
</dbReference>
<proteinExistence type="predicted"/>
<dbReference type="InterPro" id="IPR036388">
    <property type="entry name" value="WH-like_DNA-bd_sf"/>
</dbReference>
<dbReference type="Pfam" id="PF01047">
    <property type="entry name" value="MarR"/>
    <property type="match status" value="1"/>
</dbReference>
<keyword evidence="3" id="KW-1185">Reference proteome</keyword>
<accession>A0ABN1ZEI2</accession>
<name>A0ABN1ZEI2_9MICO</name>
<dbReference type="PANTHER" id="PTHR33164:SF43">
    <property type="entry name" value="HTH-TYPE TRANSCRIPTIONAL REPRESSOR YETL"/>
    <property type="match status" value="1"/>
</dbReference>
<dbReference type="PANTHER" id="PTHR33164">
    <property type="entry name" value="TRANSCRIPTIONAL REGULATOR, MARR FAMILY"/>
    <property type="match status" value="1"/>
</dbReference>
<reference evidence="2 3" key="1">
    <citation type="journal article" date="2019" name="Int. J. Syst. Evol. Microbiol.">
        <title>The Global Catalogue of Microorganisms (GCM) 10K type strain sequencing project: providing services to taxonomists for standard genome sequencing and annotation.</title>
        <authorList>
            <consortium name="The Broad Institute Genomics Platform"/>
            <consortium name="The Broad Institute Genome Sequencing Center for Infectious Disease"/>
            <person name="Wu L."/>
            <person name="Ma J."/>
        </authorList>
    </citation>
    <scope>NUCLEOTIDE SEQUENCE [LARGE SCALE GENOMIC DNA]</scope>
    <source>
        <strain evidence="2 3">JCM 12140</strain>
    </source>
</reference>
<evidence type="ECO:0000313" key="2">
    <source>
        <dbReference type="EMBL" id="GAA1493787.1"/>
    </source>
</evidence>